<gene>
    <name evidence="1" type="ORF">CBYS24578_00011080</name>
</gene>
<dbReference type="EMBL" id="CABFNO020001350">
    <property type="protein sequence ID" value="CAG9982805.1"/>
    <property type="molecule type" value="Genomic_DNA"/>
</dbReference>
<name>A0A9N9UAH1_9HYPO</name>
<dbReference type="Proteomes" id="UP000754883">
    <property type="component" value="Unassembled WGS sequence"/>
</dbReference>
<sequence length="379" mass="43097">MASLASLAPELLLLLADRLHNIEDYSALQSTCKYLRTTLQSVAPNTILRLANNQSRIFFRPSPEFLVAASARELGEWARLDPANEAALALAFQNGPAGMLDLALLHCGLTMDRIRQLHALRFSVINPVTDIIDQCVGQQWYSTPDFWNGGVDDAYTIDADPNSTFFHLATYGELFAPDLAAYLDGDADHRALSVETRLEYIKYCVPDFACELRGSIDARDARLPNGELDPRRDVKPVGPYARDEKDINYLEFPKNNNIALVWVLRSVRWRPHWRSLRQRAAEDFQDGFEDDWWFDGGEGRDWRQRLWENTMVCQGLEGLGMIRPEMQDGWLERIRAWRAKIAALDRTPGEIRVGRHTTYDYPFLLGDLRICASGYVGGT</sequence>
<dbReference type="OrthoDB" id="2853639at2759"/>
<organism evidence="1 2">
    <name type="scientific">Clonostachys byssicola</name>
    <dbReference type="NCBI Taxonomy" id="160290"/>
    <lineage>
        <taxon>Eukaryota</taxon>
        <taxon>Fungi</taxon>
        <taxon>Dikarya</taxon>
        <taxon>Ascomycota</taxon>
        <taxon>Pezizomycotina</taxon>
        <taxon>Sordariomycetes</taxon>
        <taxon>Hypocreomycetidae</taxon>
        <taxon>Hypocreales</taxon>
        <taxon>Bionectriaceae</taxon>
        <taxon>Clonostachys</taxon>
    </lineage>
</organism>
<keyword evidence="2" id="KW-1185">Reference proteome</keyword>
<evidence type="ECO:0000313" key="2">
    <source>
        <dbReference type="Proteomes" id="UP000754883"/>
    </source>
</evidence>
<comment type="caution">
    <text evidence="1">The sequence shown here is derived from an EMBL/GenBank/DDBJ whole genome shotgun (WGS) entry which is preliminary data.</text>
</comment>
<evidence type="ECO:0000313" key="1">
    <source>
        <dbReference type="EMBL" id="CAG9982805.1"/>
    </source>
</evidence>
<protein>
    <submittedName>
        <fullName evidence="1">Uncharacterized protein</fullName>
    </submittedName>
</protein>
<proteinExistence type="predicted"/>
<accession>A0A9N9UAH1</accession>
<dbReference type="AlphaFoldDB" id="A0A9N9UAH1"/>
<reference evidence="1" key="1">
    <citation type="submission" date="2021-10" db="EMBL/GenBank/DDBJ databases">
        <authorList>
            <person name="Piombo E."/>
        </authorList>
    </citation>
    <scope>NUCLEOTIDE SEQUENCE</scope>
</reference>